<evidence type="ECO:0000256" key="2">
    <source>
        <dbReference type="ARBA" id="ARBA00022630"/>
    </source>
</evidence>
<dbReference type="PANTHER" id="PTHR43004:SF19">
    <property type="entry name" value="BINDING MONOOXYGENASE, PUTATIVE (JCVI)-RELATED"/>
    <property type="match status" value="1"/>
</dbReference>
<dbReference type="Gene3D" id="3.30.70.2450">
    <property type="match status" value="1"/>
</dbReference>
<keyword evidence="3" id="KW-0274">FAD</keyword>
<reference evidence="6" key="1">
    <citation type="submission" date="2016-10" db="EMBL/GenBank/DDBJ databases">
        <authorList>
            <person name="Varghese N."/>
            <person name="Submissions S."/>
        </authorList>
    </citation>
    <scope>NUCLEOTIDE SEQUENCE [LARGE SCALE GENOMIC DNA]</scope>
    <source>
        <strain evidence="6">CGMCC 4.3506</strain>
    </source>
</reference>
<accession>A0A1G8D113</accession>
<keyword evidence="2" id="KW-0285">Flavoprotein</keyword>
<dbReference type="Pfam" id="PF21274">
    <property type="entry name" value="Rng_hyd_C"/>
    <property type="match status" value="1"/>
</dbReference>
<name>A0A1G8D113_9PSEU</name>
<dbReference type="Gene3D" id="3.40.30.120">
    <property type="match status" value="1"/>
</dbReference>
<dbReference type="InterPro" id="IPR002938">
    <property type="entry name" value="FAD-bd"/>
</dbReference>
<dbReference type="Gene3D" id="3.50.50.60">
    <property type="entry name" value="FAD/NAD(P)-binding domain"/>
    <property type="match status" value="2"/>
</dbReference>
<dbReference type="Pfam" id="PF01494">
    <property type="entry name" value="FAD_binding_3"/>
    <property type="match status" value="1"/>
</dbReference>
<protein>
    <submittedName>
        <fullName evidence="5">2-polyprenyl-6-methoxyphenol hydroxylase</fullName>
    </submittedName>
</protein>
<dbReference type="AlphaFoldDB" id="A0A1G8D113"/>
<comment type="cofactor">
    <cofactor evidence="1">
        <name>FAD</name>
        <dbReference type="ChEBI" id="CHEBI:57692"/>
    </cofactor>
</comment>
<dbReference type="GO" id="GO:0016709">
    <property type="term" value="F:oxidoreductase activity, acting on paired donors, with incorporation or reduction of molecular oxygen, NAD(P)H as one donor, and incorporation of one atom of oxygen"/>
    <property type="evidence" value="ECO:0007669"/>
    <property type="project" value="UniProtKB-ARBA"/>
</dbReference>
<evidence type="ECO:0000313" key="5">
    <source>
        <dbReference type="EMBL" id="SDH51234.1"/>
    </source>
</evidence>
<gene>
    <name evidence="5" type="ORF">SAMN05216553_12557</name>
</gene>
<feature type="domain" description="FAD-binding" evidence="4">
    <location>
        <begin position="9"/>
        <end position="352"/>
    </location>
</feature>
<dbReference type="InterPro" id="IPR036188">
    <property type="entry name" value="FAD/NAD-bd_sf"/>
</dbReference>
<dbReference type="Proteomes" id="UP000199623">
    <property type="component" value="Unassembled WGS sequence"/>
</dbReference>
<dbReference type="EMBL" id="FNCC01000025">
    <property type="protein sequence ID" value="SDH51234.1"/>
    <property type="molecule type" value="Genomic_DNA"/>
</dbReference>
<evidence type="ECO:0000256" key="3">
    <source>
        <dbReference type="ARBA" id="ARBA00022827"/>
    </source>
</evidence>
<dbReference type="InterPro" id="IPR050641">
    <property type="entry name" value="RIFMO-like"/>
</dbReference>
<dbReference type="SUPFAM" id="SSF51905">
    <property type="entry name" value="FAD/NAD(P)-binding domain"/>
    <property type="match status" value="1"/>
</dbReference>
<dbReference type="RefSeq" id="WP_090059909.1">
    <property type="nucleotide sequence ID" value="NZ_FNCC01000025.1"/>
</dbReference>
<dbReference type="PRINTS" id="PR00420">
    <property type="entry name" value="RNGMNOXGNASE"/>
</dbReference>
<sequence>MSPSAPETADVVIVGAGPVGLMLAAELCLSGVRPVVLERAAERAAVPKAGGITGQVVRLLDHRGVYERLSGDSAPPAPMPAYVYGAMPLRLQDWADNPLYGFTIQQWHLEAGLEEWALGLGADLRRGQEVVGFTQDDDGVTVELSTGTLRAKYLVGCDGGWSTVRVQAGIEFPGVTTRRMTTRAADVVVPDSVRELLTDDTLPGGLSYHRTDTGVLASIALPGSHRIVAIEWDQPEVPADEPVTFDEIRAAVARVYGRELEMSEPDTDGPRLLRRLGHTNTRLASSYRVGRVFVAGDAAHVHSAIGAPGLNVGLQDAANLGWKLAAEVGGWAPPGLLDTYHEERHFVGGRMMVYTLAQLALLAPGEEVTALRRVFAELLAEPANTRQIATMLAGADVRYPTAGPGDHPLAGRWVPQLRLTRDGRPVRLAELARTGRPLLVDLGGDAAGIAAAWTDRVDLVTATAEDAPAEAFLVRPDGYVAWAGDRGEGLAEALHRWFGAPAATLAA</sequence>
<organism evidence="5 6">
    <name type="scientific">Lentzea fradiae</name>
    <dbReference type="NCBI Taxonomy" id="200378"/>
    <lineage>
        <taxon>Bacteria</taxon>
        <taxon>Bacillati</taxon>
        <taxon>Actinomycetota</taxon>
        <taxon>Actinomycetes</taxon>
        <taxon>Pseudonocardiales</taxon>
        <taxon>Pseudonocardiaceae</taxon>
        <taxon>Lentzea</taxon>
    </lineage>
</organism>
<dbReference type="OrthoDB" id="4141215at2"/>
<evidence type="ECO:0000259" key="4">
    <source>
        <dbReference type="Pfam" id="PF01494"/>
    </source>
</evidence>
<evidence type="ECO:0000313" key="6">
    <source>
        <dbReference type="Proteomes" id="UP000199623"/>
    </source>
</evidence>
<dbReference type="GO" id="GO:0071949">
    <property type="term" value="F:FAD binding"/>
    <property type="evidence" value="ECO:0007669"/>
    <property type="project" value="InterPro"/>
</dbReference>
<dbReference type="PANTHER" id="PTHR43004">
    <property type="entry name" value="TRK SYSTEM POTASSIUM UPTAKE PROTEIN"/>
    <property type="match status" value="1"/>
</dbReference>
<evidence type="ECO:0000256" key="1">
    <source>
        <dbReference type="ARBA" id="ARBA00001974"/>
    </source>
</evidence>
<proteinExistence type="predicted"/>
<dbReference type="STRING" id="200378.SAMN05216553_12557"/>
<keyword evidence="6" id="KW-1185">Reference proteome</keyword>